<protein>
    <submittedName>
        <fullName evidence="1">Uncharacterized protein</fullName>
    </submittedName>
</protein>
<gene>
    <name evidence="1" type="ORF">Tcan_01118</name>
</gene>
<accession>A0A0B2VDJ1</accession>
<sequence>MIIFLTGMSAQCVCCGTQKRAAVYCISLPRFRSLLRHVSVRCILEVRTNRCRRVPFMPSSPIHCILLFDFSIRFVYRFSHVFLHLLSPIFNHKVDCAVVFSLNPQAIYRGIPIREREQTIKEAAGGSGLPHLN</sequence>
<dbReference type="AlphaFoldDB" id="A0A0B2VDJ1"/>
<dbReference type="Proteomes" id="UP000031036">
    <property type="component" value="Unassembled WGS sequence"/>
</dbReference>
<reference evidence="1 2" key="1">
    <citation type="submission" date="2014-11" db="EMBL/GenBank/DDBJ databases">
        <title>Genetic blueprint of the zoonotic pathogen Toxocara canis.</title>
        <authorList>
            <person name="Zhu X.-Q."/>
            <person name="Korhonen P.K."/>
            <person name="Cai H."/>
            <person name="Young N.D."/>
            <person name="Nejsum P."/>
            <person name="von Samson-Himmelstjerna G."/>
            <person name="Boag P.R."/>
            <person name="Tan P."/>
            <person name="Li Q."/>
            <person name="Min J."/>
            <person name="Yang Y."/>
            <person name="Wang X."/>
            <person name="Fang X."/>
            <person name="Hall R.S."/>
            <person name="Hofmann A."/>
            <person name="Sternberg P.W."/>
            <person name="Jex A.R."/>
            <person name="Gasser R.B."/>
        </authorList>
    </citation>
    <scope>NUCLEOTIDE SEQUENCE [LARGE SCALE GENOMIC DNA]</scope>
    <source>
        <strain evidence="1">PN_DK_2014</strain>
    </source>
</reference>
<proteinExistence type="predicted"/>
<dbReference type="EMBL" id="JPKZ01001904">
    <property type="protein sequence ID" value="KHN79482.1"/>
    <property type="molecule type" value="Genomic_DNA"/>
</dbReference>
<feature type="non-terminal residue" evidence="1">
    <location>
        <position position="133"/>
    </location>
</feature>
<evidence type="ECO:0000313" key="1">
    <source>
        <dbReference type="EMBL" id="KHN79482.1"/>
    </source>
</evidence>
<evidence type="ECO:0000313" key="2">
    <source>
        <dbReference type="Proteomes" id="UP000031036"/>
    </source>
</evidence>
<keyword evidence="2" id="KW-1185">Reference proteome</keyword>
<comment type="caution">
    <text evidence="1">The sequence shown here is derived from an EMBL/GenBank/DDBJ whole genome shotgun (WGS) entry which is preliminary data.</text>
</comment>
<organism evidence="1 2">
    <name type="scientific">Toxocara canis</name>
    <name type="common">Canine roundworm</name>
    <dbReference type="NCBI Taxonomy" id="6265"/>
    <lineage>
        <taxon>Eukaryota</taxon>
        <taxon>Metazoa</taxon>
        <taxon>Ecdysozoa</taxon>
        <taxon>Nematoda</taxon>
        <taxon>Chromadorea</taxon>
        <taxon>Rhabditida</taxon>
        <taxon>Spirurina</taxon>
        <taxon>Ascaridomorpha</taxon>
        <taxon>Ascaridoidea</taxon>
        <taxon>Toxocaridae</taxon>
        <taxon>Toxocara</taxon>
    </lineage>
</organism>
<name>A0A0B2VDJ1_TOXCA</name>